<reference evidence="1 2" key="1">
    <citation type="submission" date="2024-02" db="EMBL/GenBank/DDBJ databases">
        <authorList>
            <person name="Chen Y."/>
            <person name="Shah S."/>
            <person name="Dougan E. K."/>
            <person name="Thang M."/>
            <person name="Chan C."/>
        </authorList>
    </citation>
    <scope>NUCLEOTIDE SEQUENCE [LARGE SCALE GENOMIC DNA]</scope>
</reference>
<comment type="caution">
    <text evidence="1">The sequence shown here is derived from an EMBL/GenBank/DDBJ whole genome shotgun (WGS) entry which is preliminary data.</text>
</comment>
<dbReference type="Proteomes" id="UP001642484">
    <property type="component" value="Unassembled WGS sequence"/>
</dbReference>
<evidence type="ECO:0008006" key="3">
    <source>
        <dbReference type="Google" id="ProtNLM"/>
    </source>
</evidence>
<dbReference type="InterPro" id="IPR011051">
    <property type="entry name" value="RmlC_Cupin_sf"/>
</dbReference>
<proteinExistence type="predicted"/>
<accession>A0ABP0PNF1</accession>
<keyword evidence="2" id="KW-1185">Reference proteome</keyword>
<evidence type="ECO:0000313" key="1">
    <source>
        <dbReference type="EMBL" id="CAK9077546.1"/>
    </source>
</evidence>
<name>A0ABP0PNF1_9DINO</name>
<protein>
    <recommendedName>
        <fullName evidence="3">Cupin domain-containing protein</fullName>
    </recommendedName>
</protein>
<dbReference type="EMBL" id="CAXAMN010023428">
    <property type="protein sequence ID" value="CAK9077546.1"/>
    <property type="molecule type" value="Genomic_DNA"/>
</dbReference>
<dbReference type="SUPFAM" id="SSF51182">
    <property type="entry name" value="RmlC-like cupins"/>
    <property type="match status" value="1"/>
</dbReference>
<dbReference type="InterPro" id="IPR014710">
    <property type="entry name" value="RmlC-like_jellyroll"/>
</dbReference>
<dbReference type="Gene3D" id="2.60.120.10">
    <property type="entry name" value="Jelly Rolls"/>
    <property type="match status" value="1"/>
</dbReference>
<gene>
    <name evidence="1" type="ORF">CCMP2556_LOCUS38237</name>
</gene>
<organism evidence="1 2">
    <name type="scientific">Durusdinium trenchii</name>
    <dbReference type="NCBI Taxonomy" id="1381693"/>
    <lineage>
        <taxon>Eukaryota</taxon>
        <taxon>Sar</taxon>
        <taxon>Alveolata</taxon>
        <taxon>Dinophyceae</taxon>
        <taxon>Suessiales</taxon>
        <taxon>Symbiodiniaceae</taxon>
        <taxon>Durusdinium</taxon>
    </lineage>
</organism>
<evidence type="ECO:0000313" key="2">
    <source>
        <dbReference type="Proteomes" id="UP001642484"/>
    </source>
</evidence>
<sequence length="247" mass="27110">MSPTPTRRRSSFGRAKWPPLTQVSLAEFKAETYFEDHDHEDMFEVFYVLSGAGRFAITERGSDREWRRREVAAKPGLFLHLPPGVQHAGLTDLGFQFLMLGAAAEADCSKTAILGDANGSACKALTSFQELQVDEVEVKGLKKNPKVQRRTLLPSGGMPKVMRFEHLTVPNGVSYDAPREAGTQVFILLTGWGGIRLGVKTGLFEHHAVALVPQVGAEHPVTITAASPQLTMLRLVVEPCPIIHDEL</sequence>